<dbReference type="CDD" id="cd12107">
    <property type="entry name" value="Hemerythrin"/>
    <property type="match status" value="1"/>
</dbReference>
<evidence type="ECO:0000313" key="8">
    <source>
        <dbReference type="Proteomes" id="UP000701680"/>
    </source>
</evidence>
<dbReference type="NCBIfam" id="TIGR02481">
    <property type="entry name" value="hemeryth_dom"/>
    <property type="match status" value="1"/>
</dbReference>
<dbReference type="PANTHER" id="PTHR37164:SF1">
    <property type="entry name" value="BACTERIOHEMERYTHRIN"/>
    <property type="match status" value="1"/>
</dbReference>
<dbReference type="InterPro" id="IPR012312">
    <property type="entry name" value="Hemerythrin-like"/>
</dbReference>
<dbReference type="EMBL" id="JAAIUO010000003">
    <property type="protein sequence ID" value="NSK14410.1"/>
    <property type="molecule type" value="Genomic_DNA"/>
</dbReference>
<reference evidence="7 8" key="1">
    <citation type="journal article" date="2020" name="Cell Host Microbe">
        <title>Functional and Genomic Variation between Human-Derived Isolates of Lachnospiraceae Reveals Inter- and Intra-Species Diversity.</title>
        <authorList>
            <person name="Sorbara M.T."/>
            <person name="Littmann E.R."/>
            <person name="Fontana E."/>
            <person name="Moody T.U."/>
            <person name="Kohout C.E."/>
            <person name="Gjonbalaj M."/>
            <person name="Eaton V."/>
            <person name="Seok R."/>
            <person name="Leiner I.M."/>
            <person name="Pamer E.G."/>
        </authorList>
    </citation>
    <scope>NUCLEOTIDE SEQUENCE [LARGE SCALE GENOMIC DNA]</scope>
    <source>
        <strain evidence="6 7">MSK.17.11</strain>
        <strain evidence="5 8">MSK.17.38</strain>
    </source>
</reference>
<dbReference type="InterPro" id="IPR035938">
    <property type="entry name" value="Hemerythrin-like_sf"/>
</dbReference>
<dbReference type="InterPro" id="IPR050669">
    <property type="entry name" value="Hemerythrin"/>
</dbReference>
<evidence type="ECO:0000259" key="4">
    <source>
        <dbReference type="Pfam" id="PF01814"/>
    </source>
</evidence>
<dbReference type="Proteomes" id="UP000528555">
    <property type="component" value="Unassembled WGS sequence"/>
</dbReference>
<evidence type="ECO:0000313" key="5">
    <source>
        <dbReference type="EMBL" id="NSK14410.1"/>
    </source>
</evidence>
<comment type="caution">
    <text evidence="6">The sequence shown here is derived from an EMBL/GenBank/DDBJ whole genome shotgun (WGS) entry which is preliminary data.</text>
</comment>
<evidence type="ECO:0000256" key="3">
    <source>
        <dbReference type="ARBA" id="ARBA00023004"/>
    </source>
</evidence>
<dbReference type="InterPro" id="IPR012827">
    <property type="entry name" value="Hemerythrin_metal-bd"/>
</dbReference>
<proteinExistence type="inferred from homology"/>
<dbReference type="Proteomes" id="UP000701680">
    <property type="component" value="Unassembled WGS sequence"/>
</dbReference>
<dbReference type="Gene3D" id="1.20.120.50">
    <property type="entry name" value="Hemerythrin-like"/>
    <property type="match status" value="1"/>
</dbReference>
<dbReference type="RefSeq" id="WP_101694865.1">
    <property type="nucleotide sequence ID" value="NZ_JAAITX010000003.1"/>
</dbReference>
<dbReference type="GO" id="GO:0046872">
    <property type="term" value="F:metal ion binding"/>
    <property type="evidence" value="ECO:0007669"/>
    <property type="project" value="UniProtKB-KW"/>
</dbReference>
<name>A0A850HHE8_9FIRM</name>
<dbReference type="PANTHER" id="PTHR37164">
    <property type="entry name" value="BACTERIOHEMERYTHRIN"/>
    <property type="match status" value="1"/>
</dbReference>
<dbReference type="OrthoDB" id="9797092at2"/>
<gene>
    <name evidence="6" type="ORF">G5A66_05880</name>
    <name evidence="5" type="ORF">G5A75_05900</name>
</gene>
<keyword evidence="2" id="KW-0479">Metal-binding</keyword>
<accession>A0A850HHE8</accession>
<evidence type="ECO:0000313" key="6">
    <source>
        <dbReference type="EMBL" id="NVH58184.1"/>
    </source>
</evidence>
<protein>
    <submittedName>
        <fullName evidence="6">Hemerythrin family protein</fullName>
    </submittedName>
</protein>
<organism evidence="6 7">
    <name type="scientific">Dorea phocaeensis</name>
    <dbReference type="NCBI Taxonomy" id="2040291"/>
    <lineage>
        <taxon>Bacteria</taxon>
        <taxon>Bacillati</taxon>
        <taxon>Bacillota</taxon>
        <taxon>Clostridia</taxon>
        <taxon>Lachnospirales</taxon>
        <taxon>Lachnospiraceae</taxon>
        <taxon>Dorea</taxon>
    </lineage>
</organism>
<keyword evidence="7" id="KW-1185">Reference proteome</keyword>
<feature type="domain" description="Hemerythrin-like" evidence="4">
    <location>
        <begin position="12"/>
        <end position="124"/>
    </location>
</feature>
<evidence type="ECO:0000256" key="2">
    <source>
        <dbReference type="ARBA" id="ARBA00022723"/>
    </source>
</evidence>
<sequence length="140" mass="16640">MYAEFSDNLVTGNEMIDSQHKELIGRMNKLLESCELGNEKTIAVNTLDYLSEYTDFHFSAEEKLQQEINYPGFEKHKAQHEIFKQTIKELEEMLTEEEGPSNAFVQKVQENIVKWFYTHIETFDRSVAEYKFMRENNERL</sequence>
<dbReference type="EMBL" id="JAAITX010000003">
    <property type="protein sequence ID" value="NVH58184.1"/>
    <property type="molecule type" value="Genomic_DNA"/>
</dbReference>
<keyword evidence="3" id="KW-0408">Iron</keyword>
<dbReference type="Pfam" id="PF01814">
    <property type="entry name" value="Hemerythrin"/>
    <property type="match status" value="1"/>
</dbReference>
<dbReference type="AlphaFoldDB" id="A0A850HHE8"/>
<comment type="similarity">
    <text evidence="1">Belongs to the hemerythrin family.</text>
</comment>
<dbReference type="SUPFAM" id="SSF47188">
    <property type="entry name" value="Hemerythrin-like"/>
    <property type="match status" value="1"/>
</dbReference>
<evidence type="ECO:0000256" key="1">
    <source>
        <dbReference type="ARBA" id="ARBA00010587"/>
    </source>
</evidence>
<evidence type="ECO:0000313" key="7">
    <source>
        <dbReference type="Proteomes" id="UP000528555"/>
    </source>
</evidence>
<dbReference type="NCBIfam" id="NF033749">
    <property type="entry name" value="bact_hemeryth"/>
    <property type="match status" value="1"/>
</dbReference>
<reference evidence="6" key="2">
    <citation type="submission" date="2020-02" db="EMBL/GenBank/DDBJ databases">
        <authorList>
            <person name="Littmann E."/>
            <person name="Sorbara M."/>
        </authorList>
    </citation>
    <scope>NUCLEOTIDE SEQUENCE</scope>
    <source>
        <strain evidence="6">MSK.17.11</strain>
        <strain evidence="5">MSK.17.38</strain>
    </source>
</reference>